<dbReference type="InterPro" id="IPR013655">
    <property type="entry name" value="PAS_fold_3"/>
</dbReference>
<comment type="catalytic activity">
    <reaction evidence="1">
        <text>ATP + protein L-histidine = ADP + protein N-phospho-L-histidine.</text>
        <dbReference type="EC" id="2.7.13.3"/>
    </reaction>
</comment>
<dbReference type="GO" id="GO:0000155">
    <property type="term" value="F:phosphorelay sensor kinase activity"/>
    <property type="evidence" value="ECO:0007669"/>
    <property type="project" value="InterPro"/>
</dbReference>
<keyword evidence="8" id="KW-0418">Kinase</keyword>
<evidence type="ECO:0000313" key="16">
    <source>
        <dbReference type="EMBL" id="CAA9574887.1"/>
    </source>
</evidence>
<dbReference type="PANTHER" id="PTHR42878">
    <property type="entry name" value="TWO-COMPONENT HISTIDINE KINASE"/>
    <property type="match status" value="1"/>
</dbReference>
<dbReference type="AlphaFoldDB" id="A0A6J4VG55"/>
<feature type="domain" description="PAS" evidence="14">
    <location>
        <begin position="282"/>
        <end position="352"/>
    </location>
</feature>
<dbReference type="SUPFAM" id="SSF55785">
    <property type="entry name" value="PYP-like sensor domain (PAS domain)"/>
    <property type="match status" value="3"/>
</dbReference>
<keyword evidence="7" id="KW-0547">Nucleotide-binding</keyword>
<dbReference type="CDD" id="cd00082">
    <property type="entry name" value="HisKA"/>
    <property type="match status" value="1"/>
</dbReference>
<dbReference type="PROSITE" id="PS50109">
    <property type="entry name" value="HIS_KIN"/>
    <property type="match status" value="1"/>
</dbReference>
<dbReference type="CDD" id="cd00130">
    <property type="entry name" value="PAS"/>
    <property type="match status" value="3"/>
</dbReference>
<evidence type="ECO:0000256" key="8">
    <source>
        <dbReference type="ARBA" id="ARBA00022777"/>
    </source>
</evidence>
<dbReference type="InterPro" id="IPR001610">
    <property type="entry name" value="PAC"/>
</dbReference>
<dbReference type="InterPro" id="IPR036890">
    <property type="entry name" value="HATPase_C_sf"/>
</dbReference>
<evidence type="ECO:0000256" key="12">
    <source>
        <dbReference type="ARBA" id="ARBA00023136"/>
    </source>
</evidence>
<dbReference type="Gene3D" id="1.10.287.130">
    <property type="match status" value="1"/>
</dbReference>
<keyword evidence="6" id="KW-0812">Transmembrane</keyword>
<keyword evidence="9" id="KW-0067">ATP-binding</keyword>
<name>A0A6J4VG55_9BACT</name>
<gene>
    <name evidence="16" type="ORF">AVDCRST_MAG19-3215</name>
</gene>
<dbReference type="Pfam" id="PF08447">
    <property type="entry name" value="PAS_3"/>
    <property type="match status" value="1"/>
</dbReference>
<dbReference type="SUPFAM" id="SSF47384">
    <property type="entry name" value="Homodimeric domain of signal transducing histidine kinase"/>
    <property type="match status" value="1"/>
</dbReference>
<dbReference type="GO" id="GO:0000156">
    <property type="term" value="F:phosphorelay response regulator activity"/>
    <property type="evidence" value="ECO:0007669"/>
    <property type="project" value="TreeGrafter"/>
</dbReference>
<dbReference type="GO" id="GO:0016020">
    <property type="term" value="C:membrane"/>
    <property type="evidence" value="ECO:0007669"/>
    <property type="project" value="UniProtKB-SubCell"/>
</dbReference>
<dbReference type="InterPro" id="IPR003594">
    <property type="entry name" value="HATPase_dom"/>
</dbReference>
<evidence type="ECO:0000259" key="15">
    <source>
        <dbReference type="PROSITE" id="PS50113"/>
    </source>
</evidence>
<evidence type="ECO:0000256" key="1">
    <source>
        <dbReference type="ARBA" id="ARBA00000085"/>
    </source>
</evidence>
<evidence type="ECO:0000259" key="13">
    <source>
        <dbReference type="PROSITE" id="PS50109"/>
    </source>
</evidence>
<dbReference type="InterPro" id="IPR036097">
    <property type="entry name" value="HisK_dim/P_sf"/>
</dbReference>
<keyword evidence="12" id="KW-0472">Membrane</keyword>
<feature type="domain" description="Histidine kinase" evidence="13">
    <location>
        <begin position="411"/>
        <end position="621"/>
    </location>
</feature>
<protein>
    <recommendedName>
        <fullName evidence="3">histidine kinase</fullName>
        <ecNumber evidence="3">2.7.13.3</ecNumber>
    </recommendedName>
</protein>
<dbReference type="InterPro" id="IPR035965">
    <property type="entry name" value="PAS-like_dom_sf"/>
</dbReference>
<dbReference type="SMART" id="SM00387">
    <property type="entry name" value="HATPase_c"/>
    <property type="match status" value="1"/>
</dbReference>
<evidence type="ECO:0000256" key="10">
    <source>
        <dbReference type="ARBA" id="ARBA00022989"/>
    </source>
</evidence>
<dbReference type="PROSITE" id="PS50113">
    <property type="entry name" value="PAC"/>
    <property type="match status" value="2"/>
</dbReference>
<keyword evidence="10" id="KW-1133">Transmembrane helix</keyword>
<dbReference type="PRINTS" id="PR00344">
    <property type="entry name" value="BCTRLSENSOR"/>
</dbReference>
<evidence type="ECO:0000256" key="7">
    <source>
        <dbReference type="ARBA" id="ARBA00022741"/>
    </source>
</evidence>
<evidence type="ECO:0000256" key="11">
    <source>
        <dbReference type="ARBA" id="ARBA00023012"/>
    </source>
</evidence>
<reference evidence="16" key="1">
    <citation type="submission" date="2020-02" db="EMBL/GenBank/DDBJ databases">
        <authorList>
            <person name="Meier V. D."/>
        </authorList>
    </citation>
    <scope>NUCLEOTIDE SEQUENCE</scope>
    <source>
        <strain evidence="16">AVDCRST_MAG19</strain>
    </source>
</reference>
<dbReference type="InterPro" id="IPR005467">
    <property type="entry name" value="His_kinase_dom"/>
</dbReference>
<dbReference type="InterPro" id="IPR000014">
    <property type="entry name" value="PAS"/>
</dbReference>
<keyword evidence="5" id="KW-0808">Transferase</keyword>
<dbReference type="SMART" id="SM00091">
    <property type="entry name" value="PAS"/>
    <property type="match status" value="3"/>
</dbReference>
<feature type="domain" description="PAS" evidence="14">
    <location>
        <begin position="24"/>
        <end position="87"/>
    </location>
</feature>
<dbReference type="EMBL" id="CADCWL010000174">
    <property type="protein sequence ID" value="CAA9574887.1"/>
    <property type="molecule type" value="Genomic_DNA"/>
</dbReference>
<dbReference type="Pfam" id="PF00512">
    <property type="entry name" value="HisKA"/>
    <property type="match status" value="1"/>
</dbReference>
<dbReference type="Gene3D" id="3.30.450.20">
    <property type="entry name" value="PAS domain"/>
    <property type="match status" value="3"/>
</dbReference>
<dbReference type="FunFam" id="3.30.565.10:FF:000006">
    <property type="entry name" value="Sensor histidine kinase WalK"/>
    <property type="match status" value="1"/>
</dbReference>
<sequence length="621" mass="67880">MGAMTVQMAPPPETDDAVHALRDRDAFISAVLGSARVLIIVLDSTVGRVVYANAYLRDLLGYEPEELYALTTEGLLGMAHSEDTEAVAGLVEPCRGAEAGARVSLEFRQRCKSGEYRWVRASGTPFGPRDDAGVATQVLYVIDDIHEAKLAEAELREREERYRTLLASVDEGFCVIDVLFDGVGQPVDYRFLEMNPAFERHTGLQDASGKLARELVPDLDAHWFETYGRVAVTGEPARFVNRAKGMDDRWFEVEAVRIGGNESRRVALLFTDITARKRAEEDRVRLAALVEGSGDAIFGCALDGTVTAWNRGAEELFGYPAGEAVERDVRCLIFANRTGELPRFLDRLRRGEQIPPSDTVCVRKDGTRVDVEITLAPVPDAIGGVGGIAAVARDVTARKRLERAQQDFIAMASHDLRTPLTVLRAHAQLMRRHKRYDEQGLDAIVEQTRRLERLVADLRDVVRLEAGGLELRRVPIDLRALASEAADRARAEKGGSALRLEVPDAPVEGNWDRDRLGQVLDNLLGNAVKYAHGGGEIVVQVAAAEGEARLSVADRGTGVPAEVLPRLFDRFYRVDQSGSPSGLGLGLYIARMLVESHGGRIWADSAPGVGSTFTVVLPLAG</sequence>
<dbReference type="SUPFAM" id="SSF55874">
    <property type="entry name" value="ATPase domain of HSP90 chaperone/DNA topoisomerase II/histidine kinase"/>
    <property type="match status" value="1"/>
</dbReference>
<accession>A0A6J4VG55</accession>
<evidence type="ECO:0000256" key="6">
    <source>
        <dbReference type="ARBA" id="ARBA00022692"/>
    </source>
</evidence>
<dbReference type="GO" id="GO:0030295">
    <property type="term" value="F:protein kinase activator activity"/>
    <property type="evidence" value="ECO:0007669"/>
    <property type="project" value="TreeGrafter"/>
</dbReference>
<dbReference type="SMART" id="SM00086">
    <property type="entry name" value="PAC"/>
    <property type="match status" value="3"/>
</dbReference>
<keyword evidence="11" id="KW-0902">Two-component regulatory system</keyword>
<dbReference type="NCBIfam" id="TIGR00229">
    <property type="entry name" value="sensory_box"/>
    <property type="match status" value="3"/>
</dbReference>
<dbReference type="InterPro" id="IPR003661">
    <property type="entry name" value="HisK_dim/P_dom"/>
</dbReference>
<evidence type="ECO:0000256" key="2">
    <source>
        <dbReference type="ARBA" id="ARBA00004141"/>
    </source>
</evidence>
<dbReference type="CDD" id="cd00075">
    <property type="entry name" value="HATPase"/>
    <property type="match status" value="1"/>
</dbReference>
<dbReference type="PROSITE" id="PS50112">
    <property type="entry name" value="PAS"/>
    <property type="match status" value="2"/>
</dbReference>
<dbReference type="InterPro" id="IPR000700">
    <property type="entry name" value="PAS-assoc_C"/>
</dbReference>
<dbReference type="Pfam" id="PF13188">
    <property type="entry name" value="PAS_8"/>
    <property type="match status" value="1"/>
</dbReference>
<organism evidence="16">
    <name type="scientific">uncultured Thermomicrobiales bacterium</name>
    <dbReference type="NCBI Taxonomy" id="1645740"/>
    <lineage>
        <taxon>Bacteria</taxon>
        <taxon>Pseudomonadati</taxon>
        <taxon>Thermomicrobiota</taxon>
        <taxon>Thermomicrobia</taxon>
        <taxon>Thermomicrobiales</taxon>
        <taxon>environmental samples</taxon>
    </lineage>
</organism>
<dbReference type="InterPro" id="IPR004358">
    <property type="entry name" value="Sig_transdc_His_kin-like_C"/>
</dbReference>
<evidence type="ECO:0000256" key="3">
    <source>
        <dbReference type="ARBA" id="ARBA00012438"/>
    </source>
</evidence>
<comment type="subcellular location">
    <subcellularLocation>
        <location evidence="2">Membrane</location>
        <topology evidence="2">Multi-pass membrane protein</topology>
    </subcellularLocation>
</comment>
<dbReference type="GO" id="GO:0007234">
    <property type="term" value="P:osmosensory signaling via phosphorelay pathway"/>
    <property type="evidence" value="ECO:0007669"/>
    <property type="project" value="TreeGrafter"/>
</dbReference>
<dbReference type="Pfam" id="PF13426">
    <property type="entry name" value="PAS_9"/>
    <property type="match status" value="1"/>
</dbReference>
<feature type="domain" description="PAC" evidence="15">
    <location>
        <begin position="103"/>
        <end position="157"/>
    </location>
</feature>
<dbReference type="EC" id="2.7.13.3" evidence="3"/>
<dbReference type="Gene3D" id="3.30.565.10">
    <property type="entry name" value="Histidine kinase-like ATPase, C-terminal domain"/>
    <property type="match status" value="1"/>
</dbReference>
<evidence type="ECO:0000256" key="5">
    <source>
        <dbReference type="ARBA" id="ARBA00022679"/>
    </source>
</evidence>
<evidence type="ECO:0000256" key="9">
    <source>
        <dbReference type="ARBA" id="ARBA00022840"/>
    </source>
</evidence>
<feature type="domain" description="PAC" evidence="15">
    <location>
        <begin position="355"/>
        <end position="407"/>
    </location>
</feature>
<keyword evidence="4" id="KW-0597">Phosphoprotein</keyword>
<dbReference type="Pfam" id="PF02518">
    <property type="entry name" value="HATPase_c"/>
    <property type="match status" value="1"/>
</dbReference>
<dbReference type="GO" id="GO:0005524">
    <property type="term" value="F:ATP binding"/>
    <property type="evidence" value="ECO:0007669"/>
    <property type="project" value="UniProtKB-KW"/>
</dbReference>
<evidence type="ECO:0000259" key="14">
    <source>
        <dbReference type="PROSITE" id="PS50112"/>
    </source>
</evidence>
<dbReference type="PANTHER" id="PTHR42878:SF7">
    <property type="entry name" value="SENSOR HISTIDINE KINASE GLRK"/>
    <property type="match status" value="1"/>
</dbReference>
<evidence type="ECO:0000256" key="4">
    <source>
        <dbReference type="ARBA" id="ARBA00022553"/>
    </source>
</evidence>
<dbReference type="InterPro" id="IPR050351">
    <property type="entry name" value="BphY/WalK/GraS-like"/>
</dbReference>
<dbReference type="SMART" id="SM00388">
    <property type="entry name" value="HisKA"/>
    <property type="match status" value="1"/>
</dbReference>
<proteinExistence type="predicted"/>